<dbReference type="EMBL" id="JYNY01000067">
    <property type="protein sequence ID" value="KJJ85834.1"/>
    <property type="molecule type" value="Genomic_DNA"/>
</dbReference>
<keyword evidence="2" id="KW-1185">Reference proteome</keyword>
<evidence type="ECO:0000313" key="2">
    <source>
        <dbReference type="Proteomes" id="UP000033428"/>
    </source>
</evidence>
<dbReference type="AlphaFoldDB" id="A0A0F0CUY4"/>
<comment type="caution">
    <text evidence="1">The sequence shown here is derived from an EMBL/GenBank/DDBJ whole genome shotgun (WGS) entry which is preliminary data.</text>
</comment>
<dbReference type="Proteomes" id="UP000033428">
    <property type="component" value="Unassembled WGS sequence"/>
</dbReference>
<name>A0A0F0CUY4_9BACT</name>
<sequence length="76" mass="8691">MALRSYARGGEIGLKALFELYKVLNGSEYKNNTNFNIENYEEFKKIAQAIVLSLPSSFKEDVYKTNRLLLKILLSA</sequence>
<accession>A0A0F0CUY4</accession>
<evidence type="ECO:0000313" key="1">
    <source>
        <dbReference type="EMBL" id="KJJ85834.1"/>
    </source>
</evidence>
<organism evidence="1 2">
    <name type="scientific">Candidatus Omnitrophus magneticus</name>
    <dbReference type="NCBI Taxonomy" id="1609969"/>
    <lineage>
        <taxon>Bacteria</taxon>
        <taxon>Pseudomonadati</taxon>
        <taxon>Candidatus Omnitrophota</taxon>
        <taxon>Candidatus Omnitrophus</taxon>
    </lineage>
</organism>
<gene>
    <name evidence="1" type="ORF">OMAG_000309</name>
</gene>
<reference evidence="1 2" key="1">
    <citation type="submission" date="2015-02" db="EMBL/GenBank/DDBJ databases">
        <title>Single-cell genomics of uncultivated deep-branching MTB reveals a conserved set of magnetosome genes.</title>
        <authorList>
            <person name="Kolinko S."/>
            <person name="Richter M."/>
            <person name="Glockner F.O."/>
            <person name="Brachmann A."/>
            <person name="Schuler D."/>
        </authorList>
    </citation>
    <scope>NUCLEOTIDE SEQUENCE [LARGE SCALE GENOMIC DNA]</scope>
    <source>
        <strain evidence="1">SKK-01</strain>
    </source>
</reference>
<protein>
    <submittedName>
        <fullName evidence="1">Uncharacterized protein</fullName>
    </submittedName>
</protein>
<proteinExistence type="predicted"/>